<evidence type="ECO:0000313" key="3">
    <source>
        <dbReference type="Proteomes" id="UP000028981"/>
    </source>
</evidence>
<dbReference type="AlphaFoldDB" id="A0A087M401"/>
<sequence>MNTSAQAKNASVFRIDSFAVPAEAREAFMAQVRDTKDFLDQQQGCLQNLVLEHHSGAQRFNMVTVVEWESEAAFANAKTAMNEKRGISGFDPAQFLNTLGIEANMSNYAAVP</sequence>
<dbReference type="STRING" id="46914.JP75_08740"/>
<name>A0A087M401_9HYPH</name>
<feature type="domain" description="ABM" evidence="1">
    <location>
        <begin position="17"/>
        <end position="76"/>
    </location>
</feature>
<proteinExistence type="predicted"/>
<evidence type="ECO:0000313" key="2">
    <source>
        <dbReference type="EMBL" id="KFL31604.1"/>
    </source>
</evidence>
<dbReference type="SUPFAM" id="SSF54909">
    <property type="entry name" value="Dimeric alpha+beta barrel"/>
    <property type="match status" value="1"/>
</dbReference>
<dbReference type="OrthoDB" id="4476670at2"/>
<gene>
    <name evidence="2" type="ORF">JP75_08740</name>
</gene>
<organism evidence="2 3">
    <name type="scientific">Devosia riboflavina</name>
    <dbReference type="NCBI Taxonomy" id="46914"/>
    <lineage>
        <taxon>Bacteria</taxon>
        <taxon>Pseudomonadati</taxon>
        <taxon>Pseudomonadota</taxon>
        <taxon>Alphaproteobacteria</taxon>
        <taxon>Hyphomicrobiales</taxon>
        <taxon>Devosiaceae</taxon>
        <taxon>Devosia</taxon>
    </lineage>
</organism>
<dbReference type="Proteomes" id="UP000028981">
    <property type="component" value="Unassembled WGS sequence"/>
</dbReference>
<reference evidence="2 3" key="1">
    <citation type="submission" date="2014-08" db="EMBL/GenBank/DDBJ databases">
        <authorList>
            <person name="Hassan Y.I."/>
            <person name="Lepp D."/>
            <person name="Zhou T."/>
        </authorList>
    </citation>
    <scope>NUCLEOTIDE SEQUENCE [LARGE SCALE GENOMIC DNA]</scope>
    <source>
        <strain evidence="2 3">IFO13584</strain>
    </source>
</reference>
<comment type="caution">
    <text evidence="2">The sequence shown here is derived from an EMBL/GenBank/DDBJ whole genome shotgun (WGS) entry which is preliminary data.</text>
</comment>
<evidence type="ECO:0000259" key="1">
    <source>
        <dbReference type="Pfam" id="PF03992"/>
    </source>
</evidence>
<dbReference type="EMBL" id="JQGC01000006">
    <property type="protein sequence ID" value="KFL31604.1"/>
    <property type="molecule type" value="Genomic_DNA"/>
</dbReference>
<dbReference type="InterPro" id="IPR007138">
    <property type="entry name" value="ABM_dom"/>
</dbReference>
<dbReference type="InterPro" id="IPR011008">
    <property type="entry name" value="Dimeric_a/b-barrel"/>
</dbReference>
<keyword evidence="3" id="KW-1185">Reference proteome</keyword>
<dbReference type="Pfam" id="PF03992">
    <property type="entry name" value="ABM"/>
    <property type="match status" value="1"/>
</dbReference>
<accession>A0A087M401</accession>
<protein>
    <recommendedName>
        <fullName evidence="1">ABM domain-containing protein</fullName>
    </recommendedName>
</protein>
<dbReference type="RefSeq" id="WP_035081569.1">
    <property type="nucleotide sequence ID" value="NZ_JQGC01000006.1"/>
</dbReference>
<dbReference type="Gene3D" id="3.30.70.100">
    <property type="match status" value="1"/>
</dbReference>